<evidence type="ECO:0000313" key="13">
    <source>
        <dbReference type="EnsemblFungi" id="MVLG_01753T0"/>
    </source>
</evidence>
<feature type="region of interest" description="Disordered" evidence="11">
    <location>
        <begin position="346"/>
        <end position="427"/>
    </location>
</feature>
<dbReference type="EMBL" id="GL541653">
    <property type="protein sequence ID" value="KDE08052.1"/>
    <property type="molecule type" value="Genomic_DNA"/>
</dbReference>
<protein>
    <recommendedName>
        <fullName evidence="5">Pre-mRNA-splicing factor SYF2</fullName>
    </recommendedName>
    <alternativeName>
        <fullName evidence="4">Pre-mRNA-splicing factor syf2</fullName>
    </alternativeName>
</protein>
<accession>U5H326</accession>
<dbReference type="GO" id="GO:0005685">
    <property type="term" value="C:U1 snRNP"/>
    <property type="evidence" value="ECO:0007669"/>
    <property type="project" value="InterPro"/>
</dbReference>
<feature type="compositionally biased region" description="Low complexity" evidence="11">
    <location>
        <begin position="877"/>
        <end position="889"/>
    </location>
</feature>
<feature type="compositionally biased region" description="Low complexity" evidence="11">
    <location>
        <begin position="79"/>
        <end position="103"/>
    </location>
</feature>
<feature type="compositionally biased region" description="Basic and acidic residues" evidence="11">
    <location>
        <begin position="890"/>
        <end position="1016"/>
    </location>
</feature>
<evidence type="ECO:0000313" key="14">
    <source>
        <dbReference type="Proteomes" id="UP000017200"/>
    </source>
</evidence>
<dbReference type="Proteomes" id="UP000017200">
    <property type="component" value="Unassembled WGS sequence"/>
</dbReference>
<dbReference type="Pfam" id="PF08231">
    <property type="entry name" value="SYF2"/>
    <property type="match status" value="1"/>
</dbReference>
<name>U5H326_USTV1</name>
<feature type="compositionally biased region" description="Low complexity" evidence="11">
    <location>
        <begin position="52"/>
        <end position="72"/>
    </location>
</feature>
<reference evidence="12" key="2">
    <citation type="submission" date="2010-11" db="EMBL/GenBank/DDBJ databases">
        <authorList>
            <consortium name="The Broad Institute Genome Sequencing Platform"/>
            <person name="Earl A."/>
            <person name="Ward D."/>
            <person name="Feldgarden M."/>
            <person name="Gevers D."/>
            <person name="Butler R."/>
            <person name="Young S.K."/>
            <person name="Zeng Q."/>
            <person name="Gargeya S."/>
            <person name="Fitzgerald M."/>
            <person name="Haas B."/>
            <person name="Abouelleil A."/>
            <person name="Alvarado L."/>
            <person name="Arachchi H.M."/>
            <person name="Berlin A."/>
            <person name="Brown A."/>
            <person name="Chapman S.B."/>
            <person name="Chen Z."/>
            <person name="Dunbar C."/>
            <person name="Freedman E."/>
            <person name="Gearin G."/>
            <person name="Gellesch M."/>
            <person name="Goldberg J."/>
            <person name="Griggs A."/>
            <person name="Gujja S."/>
            <person name="Heilman E."/>
            <person name="Heiman D."/>
            <person name="Howarth C."/>
            <person name="Larson L."/>
            <person name="Lui A."/>
            <person name="MacDonald P.J.P."/>
            <person name="Mehta T."/>
            <person name="Montmayeur A."/>
            <person name="Murphy C."/>
            <person name="Neiman D."/>
            <person name="Pearson M."/>
            <person name="Priest M."/>
            <person name="Roberts A."/>
            <person name="Saif S."/>
            <person name="Shea T."/>
            <person name="Shenoy N."/>
            <person name="Sisk P."/>
            <person name="Stolte C."/>
            <person name="Sykes S."/>
            <person name="White J."/>
            <person name="Yandava C."/>
            <person name="Wortman J."/>
            <person name="Nusbaum C."/>
            <person name="Birren B."/>
        </authorList>
    </citation>
    <scope>NUCLEOTIDE SEQUENCE</scope>
    <source>
        <strain evidence="12">P1A1 Lamole</strain>
    </source>
</reference>
<feature type="compositionally biased region" description="Basic and acidic residues" evidence="11">
    <location>
        <begin position="742"/>
        <end position="752"/>
    </location>
</feature>
<feature type="compositionally biased region" description="Low complexity" evidence="11">
    <location>
        <begin position="9"/>
        <end position="25"/>
    </location>
</feature>
<dbReference type="AlphaFoldDB" id="U5H326"/>
<organism evidence="12">
    <name type="scientific">Microbotryum lychnidis-dioicae (strain p1A1 Lamole / MvSl-1064)</name>
    <name type="common">Anther smut fungus</name>
    <dbReference type="NCBI Taxonomy" id="683840"/>
    <lineage>
        <taxon>Eukaryota</taxon>
        <taxon>Fungi</taxon>
        <taxon>Dikarya</taxon>
        <taxon>Basidiomycota</taxon>
        <taxon>Pucciniomycotina</taxon>
        <taxon>Microbotryomycetes</taxon>
        <taxon>Microbotryales</taxon>
        <taxon>Microbotryaceae</taxon>
        <taxon>Microbotryum</taxon>
    </lineage>
</organism>
<proteinExistence type="inferred from homology"/>
<feature type="region of interest" description="Disordered" evidence="11">
    <location>
        <begin position="1"/>
        <end position="166"/>
    </location>
</feature>
<evidence type="ECO:0000256" key="8">
    <source>
        <dbReference type="ARBA" id="ARBA00023187"/>
    </source>
</evidence>
<evidence type="ECO:0000256" key="11">
    <source>
        <dbReference type="SAM" id="MobiDB-lite"/>
    </source>
</evidence>
<evidence type="ECO:0000256" key="2">
    <source>
        <dbReference type="ARBA" id="ARBA00005655"/>
    </source>
</evidence>
<dbReference type="PANTHER" id="PTHR12375">
    <property type="entry name" value="RNA-BINDING PROTEIN LUC7-RELATED"/>
    <property type="match status" value="1"/>
</dbReference>
<dbReference type="EMBL" id="AEIJ01000169">
    <property type="status" value="NOT_ANNOTATED_CDS"/>
    <property type="molecule type" value="Genomic_DNA"/>
</dbReference>
<dbReference type="GO" id="GO:0005681">
    <property type="term" value="C:spliceosomal complex"/>
    <property type="evidence" value="ECO:0007669"/>
    <property type="project" value="UniProtKB-KW"/>
</dbReference>
<evidence type="ECO:0000256" key="5">
    <source>
        <dbReference type="ARBA" id="ARBA00014745"/>
    </source>
</evidence>
<evidence type="ECO:0000256" key="9">
    <source>
        <dbReference type="ARBA" id="ARBA00023242"/>
    </source>
</evidence>
<evidence type="ECO:0000256" key="3">
    <source>
        <dbReference type="ARBA" id="ARBA00010028"/>
    </source>
</evidence>
<reference evidence="13" key="4">
    <citation type="submission" date="2015-06" db="UniProtKB">
        <authorList>
            <consortium name="EnsemblFungi"/>
        </authorList>
    </citation>
    <scope>IDENTIFICATION</scope>
</reference>
<sequence length="1016" mass="113013">MAPRKTSARKASGAAAKKGKAAAVAESFALDHDIEQPAPIPVDEHESTPTTTSQAEEPQASSSSASASTEAAVTEEAESTTAATGSEGGQSAAAAPTPSLTPAERLAKVKVLRQRMTESAKANKQDLITESNQRRDSARNLAKLERKRQQAEAMGEKQQALETGEDLERKRAWDYTIEDNERWDKKVARKNRRAEFSFTDYDDIARRKYKKDMDVFKPDHKAYNAQRAAAHDAAALVASSSSNPDAGALLAAQDLYRDANSFVYADHKPSEDAIDRVIGKINLDLNARENRSRERKNEVEGDITYINEKNKHFNKKLERYYDAVTKDIRDSFERAARSIFVRPTSAMSKRPSRASTSHVKSYKEDELELSGRMVGGRGRGGGERMGINEKQGGPLQVTGGPAWGVPVGDAEDDDDDDEDEGDEEDISSVYLQAIRAYESMALKKDQRRAEKALKDARAILTATSNEVDGNVRAAMAKADQMVKQASEAAAKATRESQENPSAQWAIAFSSQHAVAEQVTQGFDTLREDLKSRDGQLFQEMIEAFTERSSRNKKVFKKFKQAVAAQEHEAIEMAREVQRKLLEQLMGAESMGIVTVTPSLWDPKVCRAFVTGVCTHDLFTNTKMDLGTCPRVHSPKLKNEYDALRAKAEAEEDQVKIKELNRLRLDFEQQTLAFVEECDRRIRMAQRRLEKTPEENARFVNLMREIGEVEGAYQAAMAEVELLGSEGKVEESLAQLTKAEALKSEKEEKERELQNLSETAGASGHQKLRVCDICGAYLSLLDSDRRLADHFGGRMHLGYHQLRIMMDEWRTRGPLATGPAPSHNGGAPNGSAHPPPSGPPPSSASSGPASYRPPSSAPLSRPPPSGPMVPSGPPAPGFVPAAGPASATSSGRDRSDRDRSDRDRDSYRSDRDRERGSRDDRDRERDGGERRSDRDRSDRDRDGHRSSREDRDRDHRGSRDERDSYRSSRRSEDDRDRGDRRSSKRYDDGDESRPLSSRRMDDAEDRLDGDKRRKIEA</sequence>
<feature type="compositionally biased region" description="Basic and acidic residues" evidence="11">
    <location>
        <begin position="115"/>
        <end position="124"/>
    </location>
</feature>
<evidence type="ECO:0000313" key="12">
    <source>
        <dbReference type="EMBL" id="KDE08052.1"/>
    </source>
</evidence>
<evidence type="ECO:0000256" key="1">
    <source>
        <dbReference type="ARBA" id="ARBA00004123"/>
    </source>
</evidence>
<dbReference type="InterPro" id="IPR013260">
    <property type="entry name" value="mRNA_splic_SYF2"/>
</dbReference>
<keyword evidence="7" id="KW-0747">Spliceosome</keyword>
<dbReference type="InParanoid" id="U5H326"/>
<feature type="compositionally biased region" description="Basic and acidic residues" evidence="11">
    <location>
        <begin position="132"/>
        <end position="150"/>
    </location>
</feature>
<feature type="region of interest" description="Disordered" evidence="11">
    <location>
        <begin position="742"/>
        <end position="761"/>
    </location>
</feature>
<gene>
    <name evidence="12" type="ORF">MVLG_01753</name>
</gene>
<feature type="compositionally biased region" description="Low complexity" evidence="11">
    <location>
        <begin position="842"/>
        <end position="858"/>
    </location>
</feature>
<comment type="subcellular location">
    <subcellularLocation>
        <location evidence="1">Nucleus</location>
    </subcellularLocation>
</comment>
<dbReference type="GO" id="GO:0006376">
    <property type="term" value="P:mRNA splice site recognition"/>
    <property type="evidence" value="ECO:0007669"/>
    <property type="project" value="InterPro"/>
</dbReference>
<comment type="similarity">
    <text evidence="2">Belongs to the Luc7 family.</text>
</comment>
<evidence type="ECO:0000256" key="7">
    <source>
        <dbReference type="ARBA" id="ARBA00022728"/>
    </source>
</evidence>
<reference evidence="14" key="1">
    <citation type="submission" date="2010-11" db="EMBL/GenBank/DDBJ databases">
        <title>The genome sequence of Microbotryum violaceum strain p1A1 Lamole.</title>
        <authorList>
            <person name="Cuomo C."/>
            <person name="Perlin M."/>
            <person name="Young S.K."/>
            <person name="Zeng Q."/>
            <person name="Gargeya S."/>
            <person name="Alvarado L."/>
            <person name="Berlin A."/>
            <person name="Chapman S.B."/>
            <person name="Chen Z."/>
            <person name="Freedman E."/>
            <person name="Gellesch M."/>
            <person name="Goldberg J."/>
            <person name="Griggs A."/>
            <person name="Gujja S."/>
            <person name="Heilman E."/>
            <person name="Heiman D."/>
            <person name="Howarth C."/>
            <person name="Mehta T."/>
            <person name="Neiman D."/>
            <person name="Pearson M."/>
            <person name="Roberts A."/>
            <person name="Saif S."/>
            <person name="Shea T."/>
            <person name="Shenoy N."/>
            <person name="Sisk P."/>
            <person name="Stolte C."/>
            <person name="Sykes S."/>
            <person name="White J."/>
            <person name="Yandava C."/>
            <person name="Haas B."/>
            <person name="Nusbaum C."/>
            <person name="Birren B."/>
        </authorList>
    </citation>
    <scope>NUCLEOTIDE SEQUENCE [LARGE SCALE GENOMIC DNA]</scope>
    <source>
        <strain evidence="14">p1A1 Lamole</strain>
    </source>
</reference>
<dbReference type="Pfam" id="PF03194">
    <property type="entry name" value="LUC7"/>
    <property type="match status" value="1"/>
</dbReference>
<keyword evidence="8" id="KW-0508">mRNA splicing</keyword>
<keyword evidence="14" id="KW-1185">Reference proteome</keyword>
<reference evidence="12 14" key="3">
    <citation type="journal article" date="2015" name="BMC Genomics">
        <title>Sex and parasites: genomic and transcriptomic analysis of Microbotryum lychnidis-dioicae, the biotrophic and plant-castrating anther smut fungus.</title>
        <authorList>
            <person name="Perlin M.H."/>
            <person name="Amselem J."/>
            <person name="Fontanillas E."/>
            <person name="Toh S.S."/>
            <person name="Chen Z."/>
            <person name="Goldberg J."/>
            <person name="Duplessis S."/>
            <person name="Henrissat B."/>
            <person name="Young S."/>
            <person name="Zeng Q."/>
            <person name="Aguileta G."/>
            <person name="Petit E."/>
            <person name="Badouin H."/>
            <person name="Andrews J."/>
            <person name="Razeeq D."/>
            <person name="Gabaldon T."/>
            <person name="Quesneville H."/>
            <person name="Giraud T."/>
            <person name="Hood M.E."/>
            <person name="Schultz D.J."/>
            <person name="Cuomo C.A."/>
        </authorList>
    </citation>
    <scope>NUCLEOTIDE SEQUENCE [LARGE SCALE GENOMIC DNA]</scope>
    <source>
        <strain evidence="14">p1A1 Lamole</strain>
        <strain evidence="12">P1A1 Lamole</strain>
    </source>
</reference>
<dbReference type="OrthoDB" id="153872at2759"/>
<dbReference type="InterPro" id="IPR004882">
    <property type="entry name" value="Luc7-rel"/>
</dbReference>
<feature type="coiled-coil region" evidence="10">
    <location>
        <begin position="633"/>
        <end position="669"/>
    </location>
</feature>
<feature type="compositionally biased region" description="Pro residues" evidence="11">
    <location>
        <begin position="859"/>
        <end position="876"/>
    </location>
</feature>
<evidence type="ECO:0000256" key="6">
    <source>
        <dbReference type="ARBA" id="ARBA00022664"/>
    </source>
</evidence>
<evidence type="ECO:0000256" key="10">
    <source>
        <dbReference type="SAM" id="Coils"/>
    </source>
</evidence>
<dbReference type="STRING" id="683840.U5H326"/>
<keyword evidence="10" id="KW-0175">Coiled coil</keyword>
<comment type="similarity">
    <text evidence="3">Belongs to the SYF2 family.</text>
</comment>
<feature type="compositionally biased region" description="Acidic residues" evidence="11">
    <location>
        <begin position="409"/>
        <end position="426"/>
    </location>
</feature>
<feature type="compositionally biased region" description="Pro residues" evidence="11">
    <location>
        <begin position="832"/>
        <end position="841"/>
    </location>
</feature>
<feature type="region of interest" description="Disordered" evidence="11">
    <location>
        <begin position="812"/>
        <end position="1016"/>
    </location>
</feature>
<dbReference type="HOGENOM" id="CLU_296866_0_0_1"/>
<keyword evidence="9" id="KW-0539">Nucleus</keyword>
<keyword evidence="6" id="KW-0507">mRNA processing</keyword>
<dbReference type="EnsemblFungi" id="MVLG_01753T0">
    <property type="protein sequence ID" value="MVLG_01753T0"/>
    <property type="gene ID" value="MVLG_01753"/>
</dbReference>
<evidence type="ECO:0000256" key="4">
    <source>
        <dbReference type="ARBA" id="ARBA00013557"/>
    </source>
</evidence>
<dbReference type="GO" id="GO:0003729">
    <property type="term" value="F:mRNA binding"/>
    <property type="evidence" value="ECO:0007669"/>
    <property type="project" value="InterPro"/>
</dbReference>